<evidence type="ECO:0000256" key="2">
    <source>
        <dbReference type="ARBA" id="ARBA00023163"/>
    </source>
</evidence>
<dbReference type="InterPro" id="IPR016032">
    <property type="entry name" value="Sig_transdc_resp-reg_C-effctor"/>
</dbReference>
<gene>
    <name evidence="3" type="ORF">ERX40_01265</name>
</gene>
<dbReference type="EMBL" id="SCWD01000001">
    <property type="protein sequence ID" value="TDM03821.1"/>
    <property type="molecule type" value="Genomic_DNA"/>
</dbReference>
<proteinExistence type="predicted"/>
<accession>A0A9Q8CKC5</accession>
<dbReference type="RefSeq" id="WP_133416684.1">
    <property type="nucleotide sequence ID" value="NZ_SCWD01000001.1"/>
</dbReference>
<dbReference type="InterPro" id="IPR013325">
    <property type="entry name" value="RNA_pol_sigma_r2"/>
</dbReference>
<protein>
    <submittedName>
        <fullName evidence="3">Sigma-70 family RNA polymerase sigma factor</fullName>
    </submittedName>
</protein>
<dbReference type="OrthoDB" id="9783788at2"/>
<dbReference type="SUPFAM" id="SSF88946">
    <property type="entry name" value="Sigma2 domain of RNA polymerase sigma factors"/>
    <property type="match status" value="1"/>
</dbReference>
<dbReference type="Proteomes" id="UP000295280">
    <property type="component" value="Unassembled WGS sequence"/>
</dbReference>
<evidence type="ECO:0000313" key="4">
    <source>
        <dbReference type="Proteomes" id="UP000295280"/>
    </source>
</evidence>
<sequence>MFDEWHTKYDRMIHHLLHKYRISYDRDDYYQLALIRLWQISQSYDSSQTKNEAHYVYIQLKFCLIDEIRRRMKYQARFLLMEQDVVPEQCAPDSYSLCQETLSPDEKEWYRLTDAGYSSTEIAGRMQRTSSQVKYIRKKAQHKLRQNNDLPF</sequence>
<dbReference type="GO" id="GO:0006352">
    <property type="term" value="P:DNA-templated transcription initiation"/>
    <property type="evidence" value="ECO:0007669"/>
    <property type="project" value="InterPro"/>
</dbReference>
<organism evidence="3 4">
    <name type="scientific">Macrococcus carouselicus</name>
    <dbReference type="NCBI Taxonomy" id="69969"/>
    <lineage>
        <taxon>Bacteria</taxon>
        <taxon>Bacillati</taxon>
        <taxon>Bacillota</taxon>
        <taxon>Bacilli</taxon>
        <taxon>Bacillales</taxon>
        <taxon>Staphylococcaceae</taxon>
        <taxon>Macrococcus</taxon>
    </lineage>
</organism>
<dbReference type="AlphaFoldDB" id="A0A9Q8CKC5"/>
<evidence type="ECO:0000313" key="3">
    <source>
        <dbReference type="EMBL" id="TDM03821.1"/>
    </source>
</evidence>
<keyword evidence="2" id="KW-0804">Transcription</keyword>
<reference evidence="3 4" key="1">
    <citation type="submission" date="2019-01" db="EMBL/GenBank/DDBJ databases">
        <title>Draft genome sequences of the type strains of six Macrococcus species.</title>
        <authorList>
            <person name="Mazhar S."/>
            <person name="Altermann E."/>
            <person name="Hill C."/>
            <person name="Mcauliffe O."/>
        </authorList>
    </citation>
    <scope>NUCLEOTIDE SEQUENCE [LARGE SCALE GENOMIC DNA]</scope>
    <source>
        <strain evidence="3 4">ATCC 51828</strain>
    </source>
</reference>
<comment type="caution">
    <text evidence="3">The sequence shown here is derived from an EMBL/GenBank/DDBJ whole genome shotgun (WGS) entry which is preliminary data.</text>
</comment>
<keyword evidence="4" id="KW-1185">Reference proteome</keyword>
<name>A0A9Q8CKC5_9STAP</name>
<dbReference type="GO" id="GO:0003700">
    <property type="term" value="F:DNA-binding transcription factor activity"/>
    <property type="evidence" value="ECO:0007669"/>
    <property type="project" value="InterPro"/>
</dbReference>
<dbReference type="GO" id="GO:0003677">
    <property type="term" value="F:DNA binding"/>
    <property type="evidence" value="ECO:0007669"/>
    <property type="project" value="InterPro"/>
</dbReference>
<dbReference type="Gene3D" id="1.10.10.10">
    <property type="entry name" value="Winged helix-like DNA-binding domain superfamily/Winged helix DNA-binding domain"/>
    <property type="match status" value="1"/>
</dbReference>
<dbReference type="SUPFAM" id="SSF46894">
    <property type="entry name" value="C-terminal effector domain of the bipartite response regulators"/>
    <property type="match status" value="1"/>
</dbReference>
<dbReference type="InterPro" id="IPR036388">
    <property type="entry name" value="WH-like_DNA-bd_sf"/>
</dbReference>
<keyword evidence="1" id="KW-0805">Transcription regulation</keyword>
<evidence type="ECO:0000256" key="1">
    <source>
        <dbReference type="ARBA" id="ARBA00023015"/>
    </source>
</evidence>